<dbReference type="AlphaFoldDB" id="A0A919YQE9"/>
<dbReference type="GO" id="GO:0008270">
    <property type="term" value="F:zinc ion binding"/>
    <property type="evidence" value="ECO:0007669"/>
    <property type="project" value="UniProtKB-KW"/>
</dbReference>
<proteinExistence type="predicted"/>
<dbReference type="InterPro" id="IPR050952">
    <property type="entry name" value="TRIM-NHL_E3_ligases"/>
</dbReference>
<dbReference type="PANTHER" id="PTHR24104:SF25">
    <property type="entry name" value="PROTEIN LIN-41"/>
    <property type="match status" value="1"/>
</dbReference>
<dbReference type="InterPro" id="IPR011042">
    <property type="entry name" value="6-blade_b-propeller_TolB-like"/>
</dbReference>
<feature type="chain" id="PRO_5039073556" description="6-bladed beta-propeller" evidence="3">
    <location>
        <begin position="27"/>
        <end position="323"/>
    </location>
</feature>
<feature type="repeat" description="NHL" evidence="2">
    <location>
        <begin position="89"/>
        <end position="132"/>
    </location>
</feature>
<dbReference type="EMBL" id="BOSE01000003">
    <property type="protein sequence ID" value="GIP16426.1"/>
    <property type="molecule type" value="Genomic_DNA"/>
</dbReference>
<dbReference type="PROSITE" id="PS51125">
    <property type="entry name" value="NHL"/>
    <property type="match status" value="1"/>
</dbReference>
<accession>A0A919YQE9</accession>
<dbReference type="SUPFAM" id="SSF101898">
    <property type="entry name" value="NHL repeat"/>
    <property type="match status" value="1"/>
</dbReference>
<dbReference type="Pfam" id="PF17170">
    <property type="entry name" value="DUF5128"/>
    <property type="match status" value="1"/>
</dbReference>
<comment type="caution">
    <text evidence="4">The sequence shown here is derived from an EMBL/GenBank/DDBJ whole genome shotgun (WGS) entry which is preliminary data.</text>
</comment>
<keyword evidence="1" id="KW-0677">Repeat</keyword>
<evidence type="ECO:0000313" key="5">
    <source>
        <dbReference type="Proteomes" id="UP000683139"/>
    </source>
</evidence>
<evidence type="ECO:0000256" key="1">
    <source>
        <dbReference type="ARBA" id="ARBA00022737"/>
    </source>
</evidence>
<evidence type="ECO:0008006" key="6">
    <source>
        <dbReference type="Google" id="ProtNLM"/>
    </source>
</evidence>
<dbReference type="PANTHER" id="PTHR24104">
    <property type="entry name" value="E3 UBIQUITIN-PROTEIN LIGASE NHLRC1-RELATED"/>
    <property type="match status" value="1"/>
</dbReference>
<dbReference type="CDD" id="cd05819">
    <property type="entry name" value="NHL"/>
    <property type="match status" value="1"/>
</dbReference>
<evidence type="ECO:0000256" key="2">
    <source>
        <dbReference type="PROSITE-ProRule" id="PRU00504"/>
    </source>
</evidence>
<keyword evidence="3" id="KW-0732">Signal</keyword>
<gene>
    <name evidence="4" type="ORF">J40TS1_20680</name>
</gene>
<evidence type="ECO:0000256" key="3">
    <source>
        <dbReference type="SAM" id="SignalP"/>
    </source>
</evidence>
<protein>
    <recommendedName>
        <fullName evidence="6">6-bladed beta-propeller</fullName>
    </recommendedName>
</protein>
<dbReference type="InterPro" id="IPR001258">
    <property type="entry name" value="NHL_repeat"/>
</dbReference>
<sequence>MAKMIKLIAILAALTVLFGCSSNSNSNKWPTNMDTLELIEEPEFTITGKFQEELALNNPTSMIWVNESLYITDTGNDRIVVIDREGNLIRSIGEAGNGLLQFIKPTGITADEDSNIYVVDSGNNRVQVINKDDQYVKQYRVDQFPYSPKSSVLHDIVYLNNTVYVSTQTMDQSWATIIAISEDESVQTIGESISGHVVSVDDYLYFVSEGEYKKVEEGLSFESGRNYLLRILQNNEIGDVYELPYKYTAGGIESHEGHLYMFSKRYFSIDRYDLEGNYITTVYRFEGELDELMGLETLTFAGDDIFVLNSMTNTIYYLKKDKQ</sequence>
<dbReference type="RefSeq" id="WP_213514678.1">
    <property type="nucleotide sequence ID" value="NZ_BOSE01000003.1"/>
</dbReference>
<keyword evidence="5" id="KW-1185">Reference proteome</keyword>
<evidence type="ECO:0000313" key="4">
    <source>
        <dbReference type="EMBL" id="GIP16426.1"/>
    </source>
</evidence>
<name>A0A919YQE9_9BACL</name>
<reference evidence="4" key="1">
    <citation type="submission" date="2021-03" db="EMBL/GenBank/DDBJ databases">
        <title>Antimicrobial resistance genes in bacteria isolated from Japanese honey, and their potential for conferring macrolide and lincosamide resistance in the American foulbrood pathogen Paenibacillus larvae.</title>
        <authorList>
            <person name="Okamoto M."/>
            <person name="Kumagai M."/>
            <person name="Kanamori H."/>
            <person name="Takamatsu D."/>
        </authorList>
    </citation>
    <scope>NUCLEOTIDE SEQUENCE</scope>
    <source>
        <strain evidence="4">J40TS1</strain>
    </source>
</reference>
<organism evidence="4 5">
    <name type="scientific">Paenibacillus montaniterrae</name>
    <dbReference type="NCBI Taxonomy" id="429341"/>
    <lineage>
        <taxon>Bacteria</taxon>
        <taxon>Bacillati</taxon>
        <taxon>Bacillota</taxon>
        <taxon>Bacilli</taxon>
        <taxon>Bacillales</taxon>
        <taxon>Paenibacillaceae</taxon>
        <taxon>Paenibacillus</taxon>
    </lineage>
</organism>
<dbReference type="Proteomes" id="UP000683139">
    <property type="component" value="Unassembled WGS sequence"/>
</dbReference>
<dbReference type="PROSITE" id="PS51257">
    <property type="entry name" value="PROKAR_LIPOPROTEIN"/>
    <property type="match status" value="1"/>
</dbReference>
<feature type="signal peptide" evidence="3">
    <location>
        <begin position="1"/>
        <end position="26"/>
    </location>
</feature>
<dbReference type="Gene3D" id="2.120.10.30">
    <property type="entry name" value="TolB, C-terminal domain"/>
    <property type="match status" value="1"/>
</dbReference>